<evidence type="ECO:0008006" key="3">
    <source>
        <dbReference type="Google" id="ProtNLM"/>
    </source>
</evidence>
<protein>
    <recommendedName>
        <fullName evidence="3">Peroxiredoxin</fullName>
    </recommendedName>
</protein>
<dbReference type="PANTHER" id="PTHR42830">
    <property type="entry name" value="OSMOTICALLY INDUCIBLE FAMILY PROTEIN"/>
    <property type="match status" value="1"/>
</dbReference>
<dbReference type="AlphaFoldDB" id="A0A0U1QT22"/>
<dbReference type="PANTHER" id="PTHR42830:SF2">
    <property type="entry name" value="OSMC_OHR FAMILY PROTEIN"/>
    <property type="match status" value="1"/>
</dbReference>
<keyword evidence="2" id="KW-1185">Reference proteome</keyword>
<reference evidence="1 2" key="1">
    <citation type="journal article" date="2011" name="J. Bacteriol.">
        <title>Draft genome sequence of Sporolactobacillus inulinus strain CASD, an efficient D-lactic acid-producing bacterium with high-concentration lactate tolerance capability.</title>
        <authorList>
            <person name="Yu B."/>
            <person name="Su F."/>
            <person name="Wang L."/>
            <person name="Xu K."/>
            <person name="Zhao B."/>
            <person name="Xu P."/>
        </authorList>
    </citation>
    <scope>NUCLEOTIDE SEQUENCE [LARGE SCALE GENOMIC DNA]</scope>
    <source>
        <strain evidence="1 2">CASD</strain>
    </source>
</reference>
<proteinExistence type="predicted"/>
<dbReference type="InterPro" id="IPR052707">
    <property type="entry name" value="OsmC_Ohr_Peroxiredoxin"/>
</dbReference>
<dbReference type="InterPro" id="IPR015946">
    <property type="entry name" value="KH_dom-like_a/b"/>
</dbReference>
<gene>
    <name evidence="1" type="ORF">SINU_00140</name>
</gene>
<comment type="caution">
    <text evidence="1">The sequence shown here is derived from an EMBL/GenBank/DDBJ whole genome shotgun (WGS) entry which is preliminary data.</text>
</comment>
<accession>A0A0U1QT22</accession>
<evidence type="ECO:0000313" key="2">
    <source>
        <dbReference type="Proteomes" id="UP000035553"/>
    </source>
</evidence>
<dbReference type="SUPFAM" id="SSF82784">
    <property type="entry name" value="OsmC-like"/>
    <property type="match status" value="1"/>
</dbReference>
<dbReference type="Pfam" id="PF02566">
    <property type="entry name" value="OsmC"/>
    <property type="match status" value="1"/>
</dbReference>
<dbReference type="InterPro" id="IPR003718">
    <property type="entry name" value="OsmC/Ohr_fam"/>
</dbReference>
<dbReference type="Gene3D" id="3.30.300.20">
    <property type="match status" value="1"/>
</dbReference>
<sequence>MTDFHFNLKGTWNGSWDGSGQIKTNGLSTVVSVDQSMSGKGIGTNPDELLLGALASCFLITLGIRLDKEKIAYDHIAIQTQGVVTKRGGLHFEKVIHQPTIYLLKPFDETGTDRLEYCIHRAEQDCMIAKAVKGNVQIDIEPKFIAVP</sequence>
<dbReference type="RefSeq" id="WP_010027431.1">
    <property type="nucleotide sequence ID" value="NZ_AFVQ02000004.1"/>
</dbReference>
<organism evidence="1 2">
    <name type="scientific">Sporolactobacillus inulinus CASD</name>
    <dbReference type="NCBI Taxonomy" id="1069536"/>
    <lineage>
        <taxon>Bacteria</taxon>
        <taxon>Bacillati</taxon>
        <taxon>Bacillota</taxon>
        <taxon>Bacilli</taxon>
        <taxon>Bacillales</taxon>
        <taxon>Sporolactobacillaceae</taxon>
        <taxon>Sporolactobacillus</taxon>
    </lineage>
</organism>
<dbReference type="Proteomes" id="UP000035553">
    <property type="component" value="Unassembled WGS sequence"/>
</dbReference>
<dbReference type="OrthoDB" id="2242871at2"/>
<evidence type="ECO:0000313" key="1">
    <source>
        <dbReference type="EMBL" id="KLI03929.1"/>
    </source>
</evidence>
<dbReference type="InterPro" id="IPR036102">
    <property type="entry name" value="OsmC/Ohrsf"/>
</dbReference>
<name>A0A0U1QT22_9BACL</name>
<dbReference type="EMBL" id="AFVQ02000004">
    <property type="protein sequence ID" value="KLI03929.1"/>
    <property type="molecule type" value="Genomic_DNA"/>
</dbReference>
<dbReference type="STRING" id="1069536.SINU_00140"/>